<sequence length="153" mass="16854">MRVYRITAPAYVGRALSGEGAARFPGRWNSAGTRVAYTASSASLAILEMLVHVDRRAVPADRRLLTFEVPDDAIAALDKRPRGWDRLPYSAEVRRAGDAWVRGGASLALRVPSAVVRHEHNVLINPAHARFAEIRLLADEPLALDARLFECDD</sequence>
<feature type="domain" description="RES" evidence="1">
    <location>
        <begin position="15"/>
        <end position="138"/>
    </location>
</feature>
<dbReference type="Pfam" id="PF08808">
    <property type="entry name" value="RES"/>
    <property type="match status" value="1"/>
</dbReference>
<keyword evidence="3" id="KW-1185">Reference proteome</keyword>
<dbReference type="SMART" id="SM00953">
    <property type="entry name" value="RES"/>
    <property type="match status" value="1"/>
</dbReference>
<gene>
    <name evidence="2" type="ORF">GCM10007167_23100</name>
</gene>
<dbReference type="EMBL" id="BNCF01000014">
    <property type="protein sequence ID" value="GHE40358.1"/>
    <property type="molecule type" value="Genomic_DNA"/>
</dbReference>
<organism evidence="2 3">
    <name type="scientific">Vulcaniibacterium thermophilum</name>
    <dbReference type="NCBI Taxonomy" id="1169913"/>
    <lineage>
        <taxon>Bacteria</taxon>
        <taxon>Pseudomonadati</taxon>
        <taxon>Pseudomonadota</taxon>
        <taxon>Gammaproteobacteria</taxon>
        <taxon>Lysobacterales</taxon>
        <taxon>Lysobacteraceae</taxon>
        <taxon>Vulcaniibacterium</taxon>
    </lineage>
</organism>
<protein>
    <recommendedName>
        <fullName evidence="1">RES domain-containing protein</fullName>
    </recommendedName>
</protein>
<accession>A0A918Z809</accession>
<dbReference type="InterPro" id="IPR014914">
    <property type="entry name" value="RES_dom"/>
</dbReference>
<comment type="caution">
    <text evidence="2">The sequence shown here is derived from an EMBL/GenBank/DDBJ whole genome shotgun (WGS) entry which is preliminary data.</text>
</comment>
<reference evidence="2" key="2">
    <citation type="submission" date="2020-09" db="EMBL/GenBank/DDBJ databases">
        <authorList>
            <person name="Sun Q."/>
            <person name="Kim S."/>
        </authorList>
    </citation>
    <scope>NUCLEOTIDE SEQUENCE</scope>
    <source>
        <strain evidence="2">KCTC 32020</strain>
    </source>
</reference>
<evidence type="ECO:0000259" key="1">
    <source>
        <dbReference type="SMART" id="SM00953"/>
    </source>
</evidence>
<proteinExistence type="predicted"/>
<reference evidence="2" key="1">
    <citation type="journal article" date="2014" name="Int. J. Syst. Evol. Microbiol.">
        <title>Complete genome sequence of Corynebacterium casei LMG S-19264T (=DSM 44701T), isolated from a smear-ripened cheese.</title>
        <authorList>
            <consortium name="US DOE Joint Genome Institute (JGI-PGF)"/>
            <person name="Walter F."/>
            <person name="Albersmeier A."/>
            <person name="Kalinowski J."/>
            <person name="Ruckert C."/>
        </authorList>
    </citation>
    <scope>NUCLEOTIDE SEQUENCE</scope>
    <source>
        <strain evidence="2">KCTC 32020</strain>
    </source>
</reference>
<dbReference type="OrthoDB" id="9789501at2"/>
<evidence type="ECO:0000313" key="3">
    <source>
        <dbReference type="Proteomes" id="UP000636453"/>
    </source>
</evidence>
<evidence type="ECO:0000313" key="2">
    <source>
        <dbReference type="EMBL" id="GHE40358.1"/>
    </source>
</evidence>
<dbReference type="Proteomes" id="UP000636453">
    <property type="component" value="Unassembled WGS sequence"/>
</dbReference>
<dbReference type="RefSeq" id="WP_146475237.1">
    <property type="nucleotide sequence ID" value="NZ_BNCF01000014.1"/>
</dbReference>
<dbReference type="AlphaFoldDB" id="A0A918Z809"/>
<name>A0A918Z809_9GAMM</name>